<keyword evidence="7 14" id="KW-0812">Transmembrane</keyword>
<dbReference type="Pfam" id="PF08448">
    <property type="entry name" value="PAS_4"/>
    <property type="match status" value="1"/>
</dbReference>
<dbReference type="Proteomes" id="UP000252631">
    <property type="component" value="Unassembled WGS sequence"/>
</dbReference>
<dbReference type="Proteomes" id="UP000256343">
    <property type="component" value="Unassembled WGS sequence"/>
</dbReference>
<keyword evidence="10" id="KW-0067">ATP-binding</keyword>
<proteinExistence type="predicted"/>
<dbReference type="GO" id="GO:0005524">
    <property type="term" value="F:ATP binding"/>
    <property type="evidence" value="ECO:0007669"/>
    <property type="project" value="UniProtKB-KW"/>
</dbReference>
<dbReference type="InterPro" id="IPR035965">
    <property type="entry name" value="PAS-like_dom_sf"/>
</dbReference>
<dbReference type="PROSITE" id="PS50885">
    <property type="entry name" value="HAMP"/>
    <property type="match status" value="1"/>
</dbReference>
<evidence type="ECO:0000313" key="21">
    <source>
        <dbReference type="Proteomes" id="UP000252631"/>
    </source>
</evidence>
<keyword evidence="5 13" id="KW-0597">Phosphoprotein</keyword>
<evidence type="ECO:0000256" key="6">
    <source>
        <dbReference type="ARBA" id="ARBA00022679"/>
    </source>
</evidence>
<feature type="domain" description="Histidine kinase" evidence="15">
    <location>
        <begin position="551"/>
        <end position="774"/>
    </location>
</feature>
<evidence type="ECO:0000256" key="11">
    <source>
        <dbReference type="ARBA" id="ARBA00022989"/>
    </source>
</evidence>
<dbReference type="PANTHER" id="PTHR43065">
    <property type="entry name" value="SENSOR HISTIDINE KINASE"/>
    <property type="match status" value="1"/>
</dbReference>
<feature type="domain" description="HAMP" evidence="18">
    <location>
        <begin position="351"/>
        <end position="402"/>
    </location>
</feature>
<evidence type="ECO:0000259" key="17">
    <source>
        <dbReference type="PROSITE" id="PS50113"/>
    </source>
</evidence>
<evidence type="ECO:0000256" key="13">
    <source>
        <dbReference type="PROSITE-ProRule" id="PRU00169"/>
    </source>
</evidence>
<dbReference type="RefSeq" id="WP_114357302.1">
    <property type="nucleotide sequence ID" value="NZ_QRDT01000006.1"/>
</dbReference>
<dbReference type="Pfam" id="PF00072">
    <property type="entry name" value="Response_reg"/>
    <property type="match status" value="1"/>
</dbReference>
<evidence type="ECO:0000256" key="8">
    <source>
        <dbReference type="ARBA" id="ARBA00022741"/>
    </source>
</evidence>
<dbReference type="SMART" id="SM00387">
    <property type="entry name" value="HATPase_c"/>
    <property type="match status" value="1"/>
</dbReference>
<dbReference type="InterPro" id="IPR036890">
    <property type="entry name" value="HATPase_C_sf"/>
</dbReference>
<dbReference type="Gene3D" id="3.30.450.20">
    <property type="entry name" value="PAS domain"/>
    <property type="match status" value="2"/>
</dbReference>
<evidence type="ECO:0000256" key="10">
    <source>
        <dbReference type="ARBA" id="ARBA00022840"/>
    </source>
</evidence>
<dbReference type="InterPro" id="IPR001789">
    <property type="entry name" value="Sig_transdc_resp-reg_receiver"/>
</dbReference>
<keyword evidence="9 20" id="KW-0418">Kinase</keyword>
<organism evidence="20 21">
    <name type="scientific">Rhodopseudomonas pentothenatexigens</name>
    <dbReference type="NCBI Taxonomy" id="999699"/>
    <lineage>
        <taxon>Bacteria</taxon>
        <taxon>Pseudomonadati</taxon>
        <taxon>Pseudomonadota</taxon>
        <taxon>Alphaproteobacteria</taxon>
        <taxon>Hyphomicrobiales</taxon>
        <taxon>Nitrobacteraceae</taxon>
        <taxon>Rhodopseudomonas</taxon>
    </lineage>
</organism>
<keyword evidence="22" id="KW-1185">Reference proteome</keyword>
<keyword evidence="12" id="KW-0902">Two-component regulatory system</keyword>
<dbReference type="Gene3D" id="3.40.50.2300">
    <property type="match status" value="1"/>
</dbReference>
<dbReference type="InterPro" id="IPR003660">
    <property type="entry name" value="HAMP_dom"/>
</dbReference>
<dbReference type="InterPro" id="IPR029151">
    <property type="entry name" value="Sensor-like_sf"/>
</dbReference>
<dbReference type="Gene3D" id="6.10.340.10">
    <property type="match status" value="1"/>
</dbReference>
<evidence type="ECO:0000256" key="4">
    <source>
        <dbReference type="ARBA" id="ARBA00022475"/>
    </source>
</evidence>
<accession>A0A336JKF4</accession>
<gene>
    <name evidence="19" type="ORF">BJ125_10613</name>
    <name evidence="20" type="ORF">SAMN05892882_10613</name>
</gene>
<dbReference type="SUPFAM" id="SSF103190">
    <property type="entry name" value="Sensory domain-like"/>
    <property type="match status" value="1"/>
</dbReference>
<dbReference type="CDD" id="cd00082">
    <property type="entry name" value="HisKA"/>
    <property type="match status" value="1"/>
</dbReference>
<dbReference type="GO" id="GO:0000155">
    <property type="term" value="F:phosphorelay sensor kinase activity"/>
    <property type="evidence" value="ECO:0007669"/>
    <property type="project" value="InterPro"/>
</dbReference>
<evidence type="ECO:0000259" key="18">
    <source>
        <dbReference type="PROSITE" id="PS50885"/>
    </source>
</evidence>
<dbReference type="Pfam" id="PF00512">
    <property type="entry name" value="HisKA"/>
    <property type="match status" value="1"/>
</dbReference>
<dbReference type="AlphaFoldDB" id="A0A336JKF4"/>
<dbReference type="SUPFAM" id="SSF55874">
    <property type="entry name" value="ATPase domain of HSP90 chaperone/DNA topoisomerase II/histidine kinase"/>
    <property type="match status" value="1"/>
</dbReference>
<dbReference type="PANTHER" id="PTHR43065:SF49">
    <property type="entry name" value="HISTIDINE KINASE"/>
    <property type="match status" value="1"/>
</dbReference>
<dbReference type="SMART" id="SM00448">
    <property type="entry name" value="REC"/>
    <property type="match status" value="1"/>
</dbReference>
<dbReference type="InterPro" id="IPR004358">
    <property type="entry name" value="Sig_transdc_His_kin-like_C"/>
</dbReference>
<protein>
    <recommendedName>
        <fullName evidence="3">histidine kinase</fullName>
        <ecNumber evidence="3">2.7.13.3</ecNumber>
    </recommendedName>
</protein>
<evidence type="ECO:0000313" key="19">
    <source>
        <dbReference type="EMBL" id="RED37690.1"/>
    </source>
</evidence>
<dbReference type="SUPFAM" id="SSF52172">
    <property type="entry name" value="CheY-like"/>
    <property type="match status" value="1"/>
</dbReference>
<comment type="subcellular location">
    <subcellularLocation>
        <location evidence="2">Cell membrane</location>
        <topology evidence="2">Multi-pass membrane protein</topology>
    </subcellularLocation>
</comment>
<dbReference type="InterPro" id="IPR036097">
    <property type="entry name" value="HisK_dim/P_sf"/>
</dbReference>
<dbReference type="PRINTS" id="PR00344">
    <property type="entry name" value="BCTRLSENSOR"/>
</dbReference>
<feature type="domain" description="Response regulatory" evidence="16">
    <location>
        <begin position="792"/>
        <end position="907"/>
    </location>
</feature>
<dbReference type="PROSITE" id="PS50110">
    <property type="entry name" value="RESPONSE_REGULATORY"/>
    <property type="match status" value="1"/>
</dbReference>
<evidence type="ECO:0000256" key="5">
    <source>
        <dbReference type="ARBA" id="ARBA00022553"/>
    </source>
</evidence>
<evidence type="ECO:0000256" key="14">
    <source>
        <dbReference type="SAM" id="Phobius"/>
    </source>
</evidence>
<reference evidence="19 22" key="2">
    <citation type="submission" date="2018-07" db="EMBL/GenBank/DDBJ databases">
        <title>Genomic Encyclopedia of Archaeal and Bacterial Type Strains, Phase II (KMG-II): from individual species to whole genera.</title>
        <authorList>
            <person name="Goeker M."/>
        </authorList>
    </citation>
    <scope>NUCLEOTIDE SEQUENCE [LARGE SCALE GENOMIC DNA]</scope>
    <source>
        <strain evidence="19 22">JA575</strain>
    </source>
</reference>
<evidence type="ECO:0000256" key="2">
    <source>
        <dbReference type="ARBA" id="ARBA00004651"/>
    </source>
</evidence>
<keyword evidence="4" id="KW-1003">Cell membrane</keyword>
<evidence type="ECO:0000256" key="3">
    <source>
        <dbReference type="ARBA" id="ARBA00012438"/>
    </source>
</evidence>
<evidence type="ECO:0000256" key="7">
    <source>
        <dbReference type="ARBA" id="ARBA00022692"/>
    </source>
</evidence>
<dbReference type="Pfam" id="PF02518">
    <property type="entry name" value="HATPase_c"/>
    <property type="match status" value="1"/>
</dbReference>
<evidence type="ECO:0000259" key="16">
    <source>
        <dbReference type="PROSITE" id="PS50110"/>
    </source>
</evidence>
<keyword evidence="14" id="KW-0472">Membrane</keyword>
<feature type="modified residue" description="4-aspartylphosphate" evidence="13">
    <location>
        <position position="842"/>
    </location>
</feature>
<comment type="catalytic activity">
    <reaction evidence="1">
        <text>ATP + protein L-histidine = ADP + protein N-phospho-L-histidine.</text>
        <dbReference type="EC" id="2.7.13.3"/>
    </reaction>
</comment>
<dbReference type="EC" id="2.7.13.3" evidence="3"/>
<evidence type="ECO:0000313" key="20">
    <source>
        <dbReference type="EMBL" id="SSW90190.1"/>
    </source>
</evidence>
<dbReference type="EMBL" id="UFQQ01000006">
    <property type="protein sequence ID" value="SSW90190.1"/>
    <property type="molecule type" value="Genomic_DNA"/>
</dbReference>
<dbReference type="PROSITE" id="PS50109">
    <property type="entry name" value="HIS_KIN"/>
    <property type="match status" value="1"/>
</dbReference>
<reference evidence="20 21" key="1">
    <citation type="submission" date="2017-08" db="EMBL/GenBank/DDBJ databases">
        <authorList>
            <person name="de Groot N.N."/>
        </authorList>
    </citation>
    <scope>NUCLEOTIDE SEQUENCE [LARGE SCALE GENOMIC DNA]</scope>
    <source>
        <strain evidence="20 21">JA575</strain>
    </source>
</reference>
<dbReference type="Gene3D" id="1.10.287.130">
    <property type="match status" value="1"/>
</dbReference>
<keyword evidence="11 14" id="KW-1133">Transmembrane helix</keyword>
<dbReference type="InterPro" id="IPR000700">
    <property type="entry name" value="PAS-assoc_C"/>
</dbReference>
<dbReference type="GO" id="GO:0005886">
    <property type="term" value="C:plasma membrane"/>
    <property type="evidence" value="ECO:0007669"/>
    <property type="project" value="UniProtKB-SubCell"/>
</dbReference>
<name>A0A336JKF4_9BRAD</name>
<dbReference type="SMART" id="SM00388">
    <property type="entry name" value="HisKA"/>
    <property type="match status" value="1"/>
</dbReference>
<evidence type="ECO:0000256" key="1">
    <source>
        <dbReference type="ARBA" id="ARBA00000085"/>
    </source>
</evidence>
<dbReference type="InterPro" id="IPR003594">
    <property type="entry name" value="HATPase_dom"/>
</dbReference>
<dbReference type="InterPro" id="IPR005467">
    <property type="entry name" value="His_kinase_dom"/>
</dbReference>
<dbReference type="InterPro" id="IPR013656">
    <property type="entry name" value="PAS_4"/>
</dbReference>
<keyword evidence="6" id="KW-0808">Transferase</keyword>
<dbReference type="InterPro" id="IPR003661">
    <property type="entry name" value="HisK_dim/P_dom"/>
</dbReference>
<feature type="transmembrane region" description="Helical" evidence="14">
    <location>
        <begin position="12"/>
        <end position="31"/>
    </location>
</feature>
<sequence>MRKGLTLSTRLAILLASTVVLTAVGVGYLGYRNIAPVAIERTLAGLNANASWQARELSHLVNGAAADLMGFRRIIGINELIELSVDQSKTIAGERLPQWRERIARRLALELENKPDFARYRLIGVADQGRDIVRVERLASGKVRLVPDHELSLASGRPIIQLGMAAADGEMLISSVEFESIDERSGQASPELRPVIRVVTPVFADDRRRFGILAATIDLRRPFQRLKDLSLASPKIYVVDQKGNYLFHPERPQDSATLGFSSTLKQDFPALAEALGNGRWTPAVITNRDGDRFGVAYQPMSVGRDVPLALVETIAEQDMIRGPMLAWAKSTLIGGSLAVLVATLLAVAFARSLARPLSDIIRAVANVGDGGTLALPRSAGGEIGVLAEAFSATLRESQAKTAALSREKEIFQSITNAMAEAVLLVDTEGQVIYENPAAVALRTPPSGLTGPTWESSIELFLTDGVTPLEVAQRPGRRALRGELVDRFELMVHVLGSNKVVDVSGNARPIRDADGVISGAVVVFSDVSELKETERRLHQAQKLEAIGQLTGGVAHDFNNMLTVISGTAEILLDQLADRPDLLAIAKMIDQAAERGADLTRQLLAFARKQPLQPRSIDVNTVVANIKQLLRPTLGEHIEIDLRLDPQVEAALIDPSQLSSALLNLAVNARDAMPAGGALLFETANVTLNDDYAEHHPEVKSGRYVMIAVTDSGAGMAPDVLEKAFEPFFTTKSVGKGTGLGLSMVYGFVKQSGGHIQIYSEPAHGTTIRLYLPRADVDVDAPPSITAVEGGNETILLVEDDELVRNFALTQLRGLGYRTIAAADGAAAIAEVRRGTPFDLLLTDIIMPGGMNGRELADAVARLRPVKVLYTSGYTENAIMHHGRLDPGVLLLTKPFRRADLARLVRAALARGDHRPAEDDARRQHKSAAS</sequence>
<dbReference type="InterPro" id="IPR011006">
    <property type="entry name" value="CheY-like_superfamily"/>
</dbReference>
<evidence type="ECO:0000313" key="22">
    <source>
        <dbReference type="Proteomes" id="UP000256343"/>
    </source>
</evidence>
<evidence type="ECO:0000256" key="9">
    <source>
        <dbReference type="ARBA" id="ARBA00022777"/>
    </source>
</evidence>
<dbReference type="EMBL" id="QRDT01000006">
    <property type="protein sequence ID" value="RED37690.1"/>
    <property type="molecule type" value="Genomic_DNA"/>
</dbReference>
<evidence type="ECO:0000259" key="15">
    <source>
        <dbReference type="PROSITE" id="PS50109"/>
    </source>
</evidence>
<evidence type="ECO:0000256" key="12">
    <source>
        <dbReference type="ARBA" id="ARBA00023012"/>
    </source>
</evidence>
<keyword evidence="8" id="KW-0547">Nucleotide-binding</keyword>
<dbReference type="SUPFAM" id="SSF47384">
    <property type="entry name" value="Homodimeric domain of signal transducing histidine kinase"/>
    <property type="match status" value="1"/>
</dbReference>
<feature type="domain" description="PAC" evidence="17">
    <location>
        <begin position="485"/>
        <end position="538"/>
    </location>
</feature>
<dbReference type="Gene3D" id="3.30.565.10">
    <property type="entry name" value="Histidine kinase-like ATPase, C-terminal domain"/>
    <property type="match status" value="1"/>
</dbReference>
<dbReference type="SUPFAM" id="SSF55785">
    <property type="entry name" value="PYP-like sensor domain (PAS domain)"/>
    <property type="match status" value="1"/>
</dbReference>
<dbReference type="OrthoDB" id="9796100at2"/>
<dbReference type="PROSITE" id="PS50113">
    <property type="entry name" value="PAC"/>
    <property type="match status" value="1"/>
</dbReference>
<dbReference type="CDD" id="cd16919">
    <property type="entry name" value="HATPase_CckA-like"/>
    <property type="match status" value="1"/>
</dbReference>